<protein>
    <submittedName>
        <fullName evidence="2">Uncharacterized protein</fullName>
    </submittedName>
</protein>
<dbReference type="EMBL" id="CP000822">
    <property type="protein sequence ID" value="ABV14977.1"/>
    <property type="molecule type" value="Genomic_DNA"/>
</dbReference>
<dbReference type="HOGENOM" id="CLU_2914101_0_0_6"/>
<dbReference type="KEGG" id="cko:CKO_03901"/>
<evidence type="ECO:0000313" key="3">
    <source>
        <dbReference type="Proteomes" id="UP000008148"/>
    </source>
</evidence>
<dbReference type="Proteomes" id="UP000008148">
    <property type="component" value="Chromosome"/>
</dbReference>
<proteinExistence type="predicted"/>
<dbReference type="AlphaFoldDB" id="A8ANB4"/>
<reference evidence="2 3" key="1">
    <citation type="submission" date="2007-08" db="EMBL/GenBank/DDBJ databases">
        <authorList>
            <consortium name="The Citrobacter koseri Genome Sequencing Project"/>
            <person name="McClelland M."/>
            <person name="Sanderson E.K."/>
            <person name="Porwollik S."/>
            <person name="Spieth J."/>
            <person name="Clifton W.S."/>
            <person name="Latreille P."/>
            <person name="Courtney L."/>
            <person name="Wang C."/>
            <person name="Pepin K."/>
            <person name="Bhonagiri V."/>
            <person name="Nash W."/>
            <person name="Johnson M."/>
            <person name="Thiruvilangam P."/>
            <person name="Wilson R."/>
        </authorList>
    </citation>
    <scope>NUCLEOTIDE SEQUENCE [LARGE SCALE GENOMIC DNA]</scope>
    <source>
        <strain evidence="3">ATCC BAA-895 / CDC 4225-83 / SGSC4696</strain>
    </source>
</reference>
<keyword evidence="3" id="KW-1185">Reference proteome</keyword>
<gene>
    <name evidence="2" type="ordered locus">CKO_03901</name>
</gene>
<organism evidence="2 3">
    <name type="scientific">Citrobacter koseri (strain ATCC BAA-895 / CDC 4225-83 / SGSC4696)</name>
    <dbReference type="NCBI Taxonomy" id="290338"/>
    <lineage>
        <taxon>Bacteria</taxon>
        <taxon>Pseudomonadati</taxon>
        <taxon>Pseudomonadota</taxon>
        <taxon>Gammaproteobacteria</taxon>
        <taxon>Enterobacterales</taxon>
        <taxon>Enterobacteriaceae</taxon>
        <taxon>Citrobacter</taxon>
    </lineage>
</organism>
<feature type="region of interest" description="Disordered" evidence="1">
    <location>
        <begin position="1"/>
        <end position="22"/>
    </location>
</feature>
<sequence length="61" mass="7081">MPHTSRATAESRCSRVNTESGTPYHYYDVQPFYRMAYGDICRPDRRLRRHPASSPVNLLPV</sequence>
<name>A8ANB4_CITK8</name>
<accession>A8ANB4</accession>
<evidence type="ECO:0000256" key="1">
    <source>
        <dbReference type="SAM" id="MobiDB-lite"/>
    </source>
</evidence>
<evidence type="ECO:0000313" key="2">
    <source>
        <dbReference type="EMBL" id="ABV14977.1"/>
    </source>
</evidence>